<dbReference type="InterPro" id="IPR050696">
    <property type="entry name" value="FtsA/MreB"/>
</dbReference>
<sequence length="387" mass="42006">MRNIRTSIDIGSSSLRMLVFGRPDKKSPEQIVALAEVESDGMRQGYIIDVKLVQKAILSCKELCEDKIDSKINHAVVGFSGMGLASSYGIGQAIISRADSLVSEADILTALNDGENNISLENRKIIHRIALDYYLDGNQVLGTPLGLKGIKLEVKIFFVTAMTQHLETVLSVISKLGIEVVDIIASPLATASAVLSEKQKSVGVGIIDIGAETVSAAIYENGLPISVFVLPIGSNDITKDIALGLKIDFEEAENVKLGIIQPNVSRKKLEDIIFARVIDFFEMTDTQLKKIKRSGLLPAGVLIVGRGSLINGIEAFAKDVLRLPAKTLTEATGALAELPDSSWYTAYGLLNNNLQSENELEIQDQKDENVIGSIKRAWKNLLHQLLP</sequence>
<dbReference type="InterPro" id="IPR043129">
    <property type="entry name" value="ATPase_NBD"/>
</dbReference>
<keyword evidence="4 5" id="KW-0131">Cell cycle</keyword>
<dbReference type="Pfam" id="PF02491">
    <property type="entry name" value="SHS2_FTSA"/>
    <property type="match status" value="1"/>
</dbReference>
<comment type="similarity">
    <text evidence="5">Belongs to the FtsA/MreB family.</text>
</comment>
<comment type="subcellular location">
    <subcellularLocation>
        <location evidence="5">Cell membrane</location>
        <topology evidence="5">Peripheral membrane protein</topology>
        <orientation evidence="5">Cytoplasmic side</orientation>
    </subcellularLocation>
    <text evidence="5">Localizes to the Z ring in an FtsZ-dependent manner. Targeted to the membrane through a conserved C-terminal amphipathic helix.</text>
</comment>
<dbReference type="GO" id="GO:0009898">
    <property type="term" value="C:cytoplasmic side of plasma membrane"/>
    <property type="evidence" value="ECO:0007669"/>
    <property type="project" value="UniProtKB-UniRule"/>
</dbReference>
<name>A0A1F6VSB5_9BACT</name>
<dbReference type="InterPro" id="IPR003494">
    <property type="entry name" value="SHS2_FtsA"/>
</dbReference>
<dbReference type="SUPFAM" id="SSF53067">
    <property type="entry name" value="Actin-like ATPase domain"/>
    <property type="match status" value="2"/>
</dbReference>
<evidence type="ECO:0000313" key="8">
    <source>
        <dbReference type="Proteomes" id="UP000179686"/>
    </source>
</evidence>
<dbReference type="GO" id="GO:0043093">
    <property type="term" value="P:FtsZ-dependent cytokinesis"/>
    <property type="evidence" value="ECO:0007669"/>
    <property type="project" value="UniProtKB-UniRule"/>
</dbReference>
<dbReference type="Proteomes" id="UP000179686">
    <property type="component" value="Unassembled WGS sequence"/>
</dbReference>
<dbReference type="STRING" id="1801752.A3J61_01045"/>
<dbReference type="EMBL" id="MFUC01000004">
    <property type="protein sequence ID" value="OGI72540.1"/>
    <property type="molecule type" value="Genomic_DNA"/>
</dbReference>
<dbReference type="HAMAP" id="MF_02033">
    <property type="entry name" value="FtsA"/>
    <property type="match status" value="1"/>
</dbReference>
<keyword evidence="3 5" id="KW-0472">Membrane</keyword>
<dbReference type="PIRSF" id="PIRSF003101">
    <property type="entry name" value="FtsA"/>
    <property type="match status" value="1"/>
</dbReference>
<dbReference type="AlphaFoldDB" id="A0A1F6VSB5"/>
<comment type="subunit">
    <text evidence="5">Self-interacts. Interacts with FtsZ.</text>
</comment>
<feature type="domain" description="SHS2" evidence="6">
    <location>
        <begin position="5"/>
        <end position="194"/>
    </location>
</feature>
<evidence type="ECO:0000259" key="6">
    <source>
        <dbReference type="SMART" id="SM00842"/>
    </source>
</evidence>
<dbReference type="InterPro" id="IPR020823">
    <property type="entry name" value="Cell_div_FtsA"/>
</dbReference>
<evidence type="ECO:0000256" key="5">
    <source>
        <dbReference type="HAMAP-Rule" id="MF_02033"/>
    </source>
</evidence>
<dbReference type="Gene3D" id="3.30.420.40">
    <property type="match status" value="3"/>
</dbReference>
<protein>
    <recommendedName>
        <fullName evidence="5">Cell division protein FtsA</fullName>
    </recommendedName>
</protein>
<comment type="caution">
    <text evidence="7">The sequence shown here is derived from an EMBL/GenBank/DDBJ whole genome shotgun (WGS) entry which is preliminary data.</text>
</comment>
<evidence type="ECO:0000256" key="3">
    <source>
        <dbReference type="ARBA" id="ARBA00023136"/>
    </source>
</evidence>
<evidence type="ECO:0000256" key="1">
    <source>
        <dbReference type="ARBA" id="ARBA00022475"/>
    </source>
</evidence>
<dbReference type="SMART" id="SM00842">
    <property type="entry name" value="FtsA"/>
    <property type="match status" value="1"/>
</dbReference>
<keyword evidence="2 5" id="KW-0132">Cell division</keyword>
<dbReference type="PANTHER" id="PTHR32432:SF4">
    <property type="entry name" value="CELL DIVISION PROTEIN FTSA"/>
    <property type="match status" value="1"/>
</dbReference>
<dbReference type="Pfam" id="PF14450">
    <property type="entry name" value="FtsA"/>
    <property type="match status" value="1"/>
</dbReference>
<evidence type="ECO:0000313" key="7">
    <source>
        <dbReference type="EMBL" id="OGI72540.1"/>
    </source>
</evidence>
<accession>A0A1F6VSB5</accession>
<dbReference type="GO" id="GO:0032153">
    <property type="term" value="C:cell division site"/>
    <property type="evidence" value="ECO:0007669"/>
    <property type="project" value="UniProtKB-UniRule"/>
</dbReference>
<reference evidence="7 8" key="1">
    <citation type="journal article" date="2016" name="Nat. Commun.">
        <title>Thousands of microbial genomes shed light on interconnected biogeochemical processes in an aquifer system.</title>
        <authorList>
            <person name="Anantharaman K."/>
            <person name="Brown C.T."/>
            <person name="Hug L.A."/>
            <person name="Sharon I."/>
            <person name="Castelle C.J."/>
            <person name="Probst A.J."/>
            <person name="Thomas B.C."/>
            <person name="Singh A."/>
            <person name="Wilkins M.J."/>
            <person name="Karaoz U."/>
            <person name="Brodie E.L."/>
            <person name="Williams K.H."/>
            <person name="Hubbard S.S."/>
            <person name="Banfield J.F."/>
        </authorList>
    </citation>
    <scope>NUCLEOTIDE SEQUENCE [LARGE SCALE GENOMIC DNA]</scope>
</reference>
<dbReference type="PANTHER" id="PTHR32432">
    <property type="entry name" value="CELL DIVISION PROTEIN FTSA-RELATED"/>
    <property type="match status" value="1"/>
</dbReference>
<comment type="function">
    <text evidence="5">Cell division protein that is involved in the assembly of the Z ring. May serve as a membrane anchor for the Z ring.</text>
</comment>
<proteinExistence type="inferred from homology"/>
<keyword evidence="1 5" id="KW-1003">Cell membrane</keyword>
<evidence type="ECO:0000256" key="2">
    <source>
        <dbReference type="ARBA" id="ARBA00022618"/>
    </source>
</evidence>
<gene>
    <name evidence="5" type="primary">ftsA</name>
    <name evidence="7" type="ORF">A3J61_01045</name>
</gene>
<organism evidence="7 8">
    <name type="scientific">Candidatus Nomurabacteria bacterium RIFCSPHIGHO2_02_FULL_38_15</name>
    <dbReference type="NCBI Taxonomy" id="1801752"/>
    <lineage>
        <taxon>Bacteria</taxon>
        <taxon>Candidatus Nomuraibacteriota</taxon>
    </lineage>
</organism>
<evidence type="ECO:0000256" key="4">
    <source>
        <dbReference type="ARBA" id="ARBA00023306"/>
    </source>
</evidence>